<comment type="subcellular location">
    <subcellularLocation>
        <location evidence="2">Mitochondrion inner membrane</location>
        <topology evidence="2">Peripheral membrane protein</topology>
        <orientation evidence="2">Matrix side</orientation>
    </subcellularLocation>
</comment>
<evidence type="ECO:0000256" key="11">
    <source>
        <dbReference type="ARBA" id="ARBA00022792"/>
    </source>
</evidence>
<evidence type="ECO:0000256" key="9">
    <source>
        <dbReference type="ARBA" id="ARBA00022679"/>
    </source>
</evidence>
<evidence type="ECO:0000256" key="7">
    <source>
        <dbReference type="ARBA" id="ARBA00018337"/>
    </source>
</evidence>
<evidence type="ECO:0000256" key="18">
    <source>
        <dbReference type="ARBA" id="ARBA00029893"/>
    </source>
</evidence>
<dbReference type="Pfam" id="PF09139">
    <property type="entry name" value="Tam41_Mmp37"/>
    <property type="match status" value="1"/>
</dbReference>
<dbReference type="UniPathway" id="UPA00557">
    <property type="reaction ID" value="UER00614"/>
</dbReference>
<evidence type="ECO:0000256" key="17">
    <source>
        <dbReference type="ARBA" id="ARBA00023264"/>
    </source>
</evidence>
<gene>
    <name evidence="19" type="ORF">DM860_009210</name>
</gene>
<evidence type="ECO:0000256" key="13">
    <source>
        <dbReference type="ARBA" id="ARBA00023098"/>
    </source>
</evidence>
<comment type="pathway">
    <text evidence="3">Phospholipid metabolism; CDP-diacylglycerol biosynthesis; CDP-diacylglycerol from sn-glycerol 3-phosphate: step 3/3.</text>
</comment>
<keyword evidence="17" id="KW-1208">Phospholipid metabolism</keyword>
<dbReference type="InterPro" id="IPR015222">
    <property type="entry name" value="Tam41"/>
</dbReference>
<keyword evidence="16" id="KW-0594">Phospholipid biosynthesis</keyword>
<name>A0A328DFN0_9ASTE</name>
<evidence type="ECO:0000256" key="1">
    <source>
        <dbReference type="ARBA" id="ARBA00001946"/>
    </source>
</evidence>
<dbReference type="EC" id="2.7.7.41" evidence="6"/>
<keyword evidence="13" id="KW-0443">Lipid metabolism</keyword>
<dbReference type="Proteomes" id="UP000249390">
    <property type="component" value="Unassembled WGS sequence"/>
</dbReference>
<comment type="pathway">
    <text evidence="4">Lipid metabolism.</text>
</comment>
<keyword evidence="10" id="KW-0548">Nucleotidyltransferase</keyword>
<keyword evidence="15" id="KW-0472">Membrane</keyword>
<evidence type="ECO:0000313" key="19">
    <source>
        <dbReference type="EMBL" id="RAL42703.1"/>
    </source>
</evidence>
<evidence type="ECO:0000256" key="16">
    <source>
        <dbReference type="ARBA" id="ARBA00023209"/>
    </source>
</evidence>
<keyword evidence="11" id="KW-0999">Mitochondrion inner membrane</keyword>
<evidence type="ECO:0000256" key="3">
    <source>
        <dbReference type="ARBA" id="ARBA00005119"/>
    </source>
</evidence>
<evidence type="ECO:0000256" key="14">
    <source>
        <dbReference type="ARBA" id="ARBA00023128"/>
    </source>
</evidence>
<dbReference type="GO" id="GO:0005743">
    <property type="term" value="C:mitochondrial inner membrane"/>
    <property type="evidence" value="ECO:0007669"/>
    <property type="project" value="UniProtKB-SubCell"/>
</dbReference>
<evidence type="ECO:0000256" key="5">
    <source>
        <dbReference type="ARBA" id="ARBA00005458"/>
    </source>
</evidence>
<protein>
    <recommendedName>
        <fullName evidence="7">Phosphatidate cytidylyltransferase, mitochondrial</fullName>
        <ecNumber evidence="6">2.7.7.41</ecNumber>
    </recommendedName>
    <alternativeName>
        <fullName evidence="18">CDP-diacylglycerol synthase</fullName>
    </alternativeName>
</protein>
<evidence type="ECO:0000256" key="6">
    <source>
        <dbReference type="ARBA" id="ARBA00012487"/>
    </source>
</evidence>
<comment type="caution">
    <text evidence="19">The sequence shown here is derived from an EMBL/GenBank/DDBJ whole genome shotgun (WGS) entry which is preliminary data.</text>
</comment>
<proteinExistence type="inferred from homology"/>
<keyword evidence="9" id="KW-0808">Transferase</keyword>
<evidence type="ECO:0000256" key="2">
    <source>
        <dbReference type="ARBA" id="ARBA00004443"/>
    </source>
</evidence>
<evidence type="ECO:0000256" key="4">
    <source>
        <dbReference type="ARBA" id="ARBA00005189"/>
    </source>
</evidence>
<keyword evidence="20" id="KW-1185">Reference proteome</keyword>
<dbReference type="PANTHER" id="PTHR13619:SF0">
    <property type="entry name" value="PHOSPHATIDATE CYTIDYLYLTRANSFERASE, MITOCHONDRIAL"/>
    <property type="match status" value="1"/>
</dbReference>
<organism evidence="19 20">
    <name type="scientific">Cuscuta australis</name>
    <dbReference type="NCBI Taxonomy" id="267555"/>
    <lineage>
        <taxon>Eukaryota</taxon>
        <taxon>Viridiplantae</taxon>
        <taxon>Streptophyta</taxon>
        <taxon>Embryophyta</taxon>
        <taxon>Tracheophyta</taxon>
        <taxon>Spermatophyta</taxon>
        <taxon>Magnoliopsida</taxon>
        <taxon>eudicotyledons</taxon>
        <taxon>Gunneridae</taxon>
        <taxon>Pentapetalae</taxon>
        <taxon>asterids</taxon>
        <taxon>lamiids</taxon>
        <taxon>Solanales</taxon>
        <taxon>Convolvulaceae</taxon>
        <taxon>Cuscuteae</taxon>
        <taxon>Cuscuta</taxon>
        <taxon>Cuscuta subgen. Grammica</taxon>
        <taxon>Cuscuta sect. Cleistogrammica</taxon>
    </lineage>
</organism>
<keyword evidence="12" id="KW-0460">Magnesium</keyword>
<evidence type="ECO:0000256" key="8">
    <source>
        <dbReference type="ARBA" id="ARBA00022516"/>
    </source>
</evidence>
<comment type="cofactor">
    <cofactor evidence="1">
        <name>Mg(2+)</name>
        <dbReference type="ChEBI" id="CHEBI:18420"/>
    </cofactor>
</comment>
<evidence type="ECO:0000256" key="12">
    <source>
        <dbReference type="ARBA" id="ARBA00022842"/>
    </source>
</evidence>
<accession>A0A328DFN0</accession>
<keyword evidence="8" id="KW-0444">Lipid biosynthesis</keyword>
<evidence type="ECO:0000313" key="20">
    <source>
        <dbReference type="Proteomes" id="UP000249390"/>
    </source>
</evidence>
<dbReference type="GO" id="GO:0004605">
    <property type="term" value="F:phosphatidate cytidylyltransferase activity"/>
    <property type="evidence" value="ECO:0007669"/>
    <property type="project" value="UniProtKB-EC"/>
</dbReference>
<reference evidence="19 20" key="1">
    <citation type="submission" date="2018-06" db="EMBL/GenBank/DDBJ databases">
        <title>The Genome of Cuscuta australis (Dodder) Provides Insight into the Evolution of Plant Parasitism.</title>
        <authorList>
            <person name="Liu H."/>
        </authorList>
    </citation>
    <scope>NUCLEOTIDE SEQUENCE [LARGE SCALE GENOMIC DNA]</scope>
    <source>
        <strain evidence="20">cv. Yunnan</strain>
        <tissue evidence="19">Vines</tissue>
    </source>
</reference>
<dbReference type="AlphaFoldDB" id="A0A328DFN0"/>
<comment type="similarity">
    <text evidence="5">Belongs to the TAM41 family.</text>
</comment>
<evidence type="ECO:0000256" key="10">
    <source>
        <dbReference type="ARBA" id="ARBA00022695"/>
    </source>
</evidence>
<keyword evidence="14" id="KW-0496">Mitochondrion</keyword>
<dbReference type="EMBL" id="NQVE01000162">
    <property type="protein sequence ID" value="RAL42703.1"/>
    <property type="molecule type" value="Genomic_DNA"/>
</dbReference>
<dbReference type="GO" id="GO:0032049">
    <property type="term" value="P:cardiolipin biosynthetic process"/>
    <property type="evidence" value="ECO:0007669"/>
    <property type="project" value="InterPro"/>
</dbReference>
<dbReference type="PANTHER" id="PTHR13619">
    <property type="entry name" value="PHOSPHATIDATE CYTIDYLYLTRANSFERASE, MITOCHONDRIAL"/>
    <property type="match status" value="1"/>
</dbReference>
<sequence>MLSMIKSPRNCVKNPSLLTMTRAGVGSNRRPARFYHQFGGLLEILPPVEFCCVYGSTLHPNNKDQRSMVDYILGVADPLQWHAENLKVNRDHYASWLVRLGGSRLINGIANGIGVGVHFNPFVSVNKKMFKYGVVQVHHLIEDLKGWDRFYMSGRLQKPVNIIVDNLNIENVNAVNLRAAASAALLLLPSEFSEEDFYAKICSLSYMGDLRMLFAEDKNKVKNIVQGQFHLFQRIYRPFLDEFSDNGMLRFSATGENQATMTQDSGLSATSILVSHLPPLLKTKIETNLAGFKQLHSTGMTRQDTAIHSKAEAAKWASKHIRQRVMVSSGRQAAAGILAAGAVHGFRYLGNKILKSAKSWT</sequence>
<dbReference type="PIRSF" id="PIRSF028840">
    <property type="entry name" value="Mmp37"/>
    <property type="match status" value="1"/>
</dbReference>
<evidence type="ECO:0000256" key="15">
    <source>
        <dbReference type="ARBA" id="ARBA00023136"/>
    </source>
</evidence>
<dbReference type="GO" id="GO:0016024">
    <property type="term" value="P:CDP-diacylglycerol biosynthetic process"/>
    <property type="evidence" value="ECO:0007669"/>
    <property type="project" value="UniProtKB-UniPathway"/>
</dbReference>